<proteinExistence type="inferred from homology"/>
<keyword evidence="11" id="KW-1185">Reference proteome</keyword>
<sequence>MGPAQTGLRFGKLTAPALQAPVNRILPFSCVDGPGSRMVVFFQGCNMNCPSCHNPHTIGHCNHCLDCVPHCPNGALVDASVNGKRKLAHSAPQCQNCESCLPHCGRNGSPYARRHDVASLVKQIADHAPLLDGVTFSGGEATLQHRFLGALMAQLKQHPECAHLNLLIDSNGLTDGAHWDGLLPHADGVMLDIKAMDPALHKTLTGRDNAKVLASARLLAEQDKLAELRFLLIEHHNDSDAELDALAAFIRALPGQRPLKLNGFRHHGVREQARQWAETTELRLQQVASRLQQQGIDARINAAP</sequence>
<keyword evidence="6" id="KW-0560">Oxidoreductase</keyword>
<dbReference type="InterPro" id="IPR058240">
    <property type="entry name" value="rSAM_sf"/>
</dbReference>
<dbReference type="PROSITE" id="PS01087">
    <property type="entry name" value="RADICAL_ACTIVATING"/>
    <property type="match status" value="1"/>
</dbReference>
<dbReference type="KEGG" id="fbl:Fbal_2036"/>
<dbReference type="GO" id="GO:0016491">
    <property type="term" value="F:oxidoreductase activity"/>
    <property type="evidence" value="ECO:0007669"/>
    <property type="project" value="UniProtKB-KW"/>
</dbReference>
<dbReference type="GO" id="GO:0046872">
    <property type="term" value="F:metal ion binding"/>
    <property type="evidence" value="ECO:0007669"/>
    <property type="project" value="UniProtKB-KW"/>
</dbReference>
<dbReference type="Proteomes" id="UP000006683">
    <property type="component" value="Chromosome"/>
</dbReference>
<dbReference type="InterPro" id="IPR001989">
    <property type="entry name" value="Radical_activat_CS"/>
</dbReference>
<dbReference type="PROSITE" id="PS51918">
    <property type="entry name" value="RADICAL_SAM"/>
    <property type="match status" value="1"/>
</dbReference>
<dbReference type="PANTHER" id="PTHR30352">
    <property type="entry name" value="PYRUVATE FORMATE-LYASE-ACTIVATING ENZYME"/>
    <property type="match status" value="1"/>
</dbReference>
<gene>
    <name evidence="10" type="ordered locus">Fbal_2036</name>
</gene>
<name>E1SUA6_FERBD</name>
<organism evidence="10 11">
    <name type="scientific">Ferrimonas balearica (strain DSM 9799 / CCM 4581 / KCTC 23876 / PAT)</name>
    <dbReference type="NCBI Taxonomy" id="550540"/>
    <lineage>
        <taxon>Bacteria</taxon>
        <taxon>Pseudomonadati</taxon>
        <taxon>Pseudomonadota</taxon>
        <taxon>Gammaproteobacteria</taxon>
        <taxon>Alteromonadales</taxon>
        <taxon>Ferrimonadaceae</taxon>
        <taxon>Ferrimonas</taxon>
    </lineage>
</organism>
<dbReference type="SUPFAM" id="SSF102114">
    <property type="entry name" value="Radical SAM enzymes"/>
    <property type="match status" value="1"/>
</dbReference>
<evidence type="ECO:0000256" key="6">
    <source>
        <dbReference type="ARBA" id="ARBA00023002"/>
    </source>
</evidence>
<evidence type="ECO:0000256" key="2">
    <source>
        <dbReference type="ARBA" id="ARBA00009777"/>
    </source>
</evidence>
<dbReference type="SUPFAM" id="SSF54862">
    <property type="entry name" value="4Fe-4S ferredoxins"/>
    <property type="match status" value="1"/>
</dbReference>
<dbReference type="InterPro" id="IPR013785">
    <property type="entry name" value="Aldolase_TIM"/>
</dbReference>
<evidence type="ECO:0000259" key="9">
    <source>
        <dbReference type="PROSITE" id="PS51918"/>
    </source>
</evidence>
<dbReference type="GO" id="GO:0051539">
    <property type="term" value="F:4 iron, 4 sulfur cluster binding"/>
    <property type="evidence" value="ECO:0007669"/>
    <property type="project" value="UniProtKB-KW"/>
</dbReference>
<accession>E1SUA6</accession>
<dbReference type="EMBL" id="CP002209">
    <property type="protein sequence ID" value="ADN76239.1"/>
    <property type="molecule type" value="Genomic_DNA"/>
</dbReference>
<dbReference type="CDD" id="cd01335">
    <property type="entry name" value="Radical_SAM"/>
    <property type="match status" value="1"/>
</dbReference>
<dbReference type="SFLD" id="SFLDF00392">
    <property type="entry name" value="YjjI_activase"/>
    <property type="match status" value="1"/>
</dbReference>
<evidence type="ECO:0000256" key="3">
    <source>
        <dbReference type="ARBA" id="ARBA00022485"/>
    </source>
</evidence>
<dbReference type="HOGENOM" id="CLU_058969_3_1_6"/>
<dbReference type="OrthoDB" id="9782387at2"/>
<feature type="domain" description="Radical SAM core" evidence="9">
    <location>
        <begin position="31"/>
        <end position="297"/>
    </location>
</feature>
<dbReference type="eggNOG" id="COG1180">
    <property type="taxonomic scope" value="Bacteria"/>
</dbReference>
<evidence type="ECO:0000256" key="1">
    <source>
        <dbReference type="ARBA" id="ARBA00001966"/>
    </source>
</evidence>
<protein>
    <submittedName>
        <fullName evidence="10">Radical SAM domain protein</fullName>
    </submittedName>
</protein>
<comment type="similarity">
    <text evidence="2">Belongs to the organic radical-activating enzymes family.</text>
</comment>
<dbReference type="InterPro" id="IPR007197">
    <property type="entry name" value="rSAM"/>
</dbReference>
<dbReference type="Gene3D" id="3.20.20.70">
    <property type="entry name" value="Aldolase class I"/>
    <property type="match status" value="1"/>
</dbReference>
<dbReference type="Pfam" id="PF04055">
    <property type="entry name" value="Radical_SAM"/>
    <property type="match status" value="1"/>
</dbReference>
<keyword evidence="5" id="KW-0479">Metal-binding</keyword>
<evidence type="ECO:0000256" key="4">
    <source>
        <dbReference type="ARBA" id="ARBA00022691"/>
    </source>
</evidence>
<dbReference type="InterPro" id="IPR017900">
    <property type="entry name" value="4Fe4S_Fe_S_CS"/>
</dbReference>
<evidence type="ECO:0000313" key="11">
    <source>
        <dbReference type="Proteomes" id="UP000006683"/>
    </source>
</evidence>
<evidence type="ECO:0000256" key="7">
    <source>
        <dbReference type="ARBA" id="ARBA00023004"/>
    </source>
</evidence>
<dbReference type="SFLD" id="SFLDG01118">
    <property type="entry name" value="activating_enzymes__group_2"/>
    <property type="match status" value="1"/>
</dbReference>
<dbReference type="PIRSF" id="PIRSF000371">
    <property type="entry name" value="PFL_act_enz"/>
    <property type="match status" value="1"/>
</dbReference>
<dbReference type="PANTHER" id="PTHR30352:SF13">
    <property type="entry name" value="GLYCYL-RADICAL ENZYME ACTIVATING ENZYME YJJW-RELATED"/>
    <property type="match status" value="1"/>
</dbReference>
<dbReference type="InterPro" id="IPR012839">
    <property type="entry name" value="Organic_radical_activase"/>
</dbReference>
<dbReference type="STRING" id="550540.Fbal_2036"/>
<dbReference type="SFLD" id="SFLDG01066">
    <property type="entry name" value="organic_radical-activating_enz"/>
    <property type="match status" value="1"/>
</dbReference>
<dbReference type="InterPro" id="IPR040074">
    <property type="entry name" value="BssD/PflA/YjjW"/>
</dbReference>
<comment type="cofactor">
    <cofactor evidence="1">
        <name>[4Fe-4S] cluster</name>
        <dbReference type="ChEBI" id="CHEBI:49883"/>
    </cofactor>
</comment>
<reference evidence="10 11" key="1">
    <citation type="journal article" date="2010" name="Stand. Genomic Sci.">
        <title>Complete genome sequence of Ferrimonas balearica type strain (PAT).</title>
        <authorList>
            <person name="Nolan M."/>
            <person name="Sikorski J."/>
            <person name="Davenport K."/>
            <person name="Lucas S."/>
            <person name="Glavina Del Rio T."/>
            <person name="Tice H."/>
            <person name="Cheng J."/>
            <person name="Goodwin L."/>
            <person name="Pitluck S."/>
            <person name="Liolios K."/>
            <person name="Ivanova N."/>
            <person name="Mavromatis K."/>
            <person name="Ovchinnikova G."/>
            <person name="Pati A."/>
            <person name="Chen A."/>
            <person name="Palaniappan K."/>
            <person name="Land M."/>
            <person name="Hauser L."/>
            <person name="Chang Y."/>
            <person name="Jeffries C."/>
            <person name="Tapia R."/>
            <person name="Brettin T."/>
            <person name="Detter J."/>
            <person name="Han C."/>
            <person name="Yasawong M."/>
            <person name="Rohde M."/>
            <person name="Tindall B."/>
            <person name="Goker M."/>
            <person name="Woyke T."/>
            <person name="Bristow J."/>
            <person name="Eisen J."/>
            <person name="Markowitz V."/>
            <person name="Hugenholtz P."/>
            <person name="Kyrpides N."/>
            <person name="Klenk H."/>
            <person name="Lapidus A."/>
        </authorList>
    </citation>
    <scope>NUCLEOTIDE SEQUENCE [LARGE SCALE GENOMIC DNA]</scope>
    <source>
        <strain evidence="11">DSM 9799 / CCM 4581 / KCTC 23876 / PAT</strain>
    </source>
</reference>
<keyword evidence="4" id="KW-0949">S-adenosyl-L-methionine</keyword>
<dbReference type="InterPro" id="IPR023912">
    <property type="entry name" value="YjjW_bact"/>
</dbReference>
<dbReference type="SFLD" id="SFLDS00029">
    <property type="entry name" value="Radical_SAM"/>
    <property type="match status" value="1"/>
</dbReference>
<keyword evidence="8" id="KW-0411">Iron-sulfur</keyword>
<evidence type="ECO:0000313" key="10">
    <source>
        <dbReference type="EMBL" id="ADN76239.1"/>
    </source>
</evidence>
<evidence type="ECO:0000256" key="8">
    <source>
        <dbReference type="ARBA" id="ARBA00023014"/>
    </source>
</evidence>
<dbReference type="PROSITE" id="PS00198">
    <property type="entry name" value="4FE4S_FER_1"/>
    <property type="match status" value="1"/>
</dbReference>
<dbReference type="AlphaFoldDB" id="E1SUA6"/>
<evidence type="ECO:0000256" key="5">
    <source>
        <dbReference type="ARBA" id="ARBA00022723"/>
    </source>
</evidence>
<keyword evidence="3" id="KW-0004">4Fe-4S</keyword>
<dbReference type="NCBIfam" id="TIGR04041">
    <property type="entry name" value="activase_YjjW"/>
    <property type="match status" value="1"/>
</dbReference>
<dbReference type="InterPro" id="IPR034457">
    <property type="entry name" value="Organic_radical-activating"/>
</dbReference>
<keyword evidence="7" id="KW-0408">Iron</keyword>